<reference evidence="1" key="1">
    <citation type="submission" date="2019-11" db="EMBL/GenBank/DDBJ databases">
        <authorList>
            <person name="Feng L."/>
        </authorList>
    </citation>
    <scope>NUCLEOTIDE SEQUENCE</scope>
    <source>
        <strain evidence="1">BhanseniiLFYP23</strain>
    </source>
</reference>
<protein>
    <submittedName>
        <fullName evidence="1">Uncharacterized protein</fullName>
    </submittedName>
</protein>
<dbReference type="EMBL" id="CACRSY010000014">
    <property type="protein sequence ID" value="VYT20210.1"/>
    <property type="molecule type" value="Genomic_DNA"/>
</dbReference>
<name>A0A6N2UR91_BLAHA</name>
<dbReference type="AlphaFoldDB" id="A0A6N2UR91"/>
<accession>A0A6N2UR91</accession>
<sequence length="291" mass="33644">MSVPKIIKFYVLNPEPCLIANGLNSNDIKQSTYAIFKSAFPQIDFYNMIFEKKRLFFDIKKYDSQKMFGTCSIDEAIRPTSFMQKRNKLTKEATPYTTTGGEEQLEAYTFFYIDFVNNRMAVIANKKISKIHEALCQFIWEKSGNLSKITILPEMIDDIKHEASKLIEPSWLELEMSKQNCIEDIPQLKIALGSDFQATRYKLKIQLDKCHNPNLVDRIMTFRKTNMKDVSLLKLIGKNELGVDETINFIESIYTKTVPLVLTDDTATNINYIENQLEEFLNSHLGNITKN</sequence>
<dbReference type="RefSeq" id="WP_156342539.1">
    <property type="nucleotide sequence ID" value="NZ_CACRSY010000014.1"/>
</dbReference>
<proteinExistence type="predicted"/>
<gene>
    <name evidence="1" type="ORF">BHLFYP23_00590</name>
</gene>
<organism evidence="1">
    <name type="scientific">Blautia hansenii</name>
    <name type="common">Ruminococcus hansenii</name>
    <dbReference type="NCBI Taxonomy" id="1322"/>
    <lineage>
        <taxon>Bacteria</taxon>
        <taxon>Bacillati</taxon>
        <taxon>Bacillota</taxon>
        <taxon>Clostridia</taxon>
        <taxon>Lachnospirales</taxon>
        <taxon>Lachnospiraceae</taxon>
        <taxon>Blautia</taxon>
    </lineage>
</organism>
<evidence type="ECO:0000313" key="1">
    <source>
        <dbReference type="EMBL" id="VYT20210.1"/>
    </source>
</evidence>